<dbReference type="InterPro" id="IPR029058">
    <property type="entry name" value="AB_hydrolase_fold"/>
</dbReference>
<evidence type="ECO:0000313" key="2">
    <source>
        <dbReference type="Proteomes" id="UP001341245"/>
    </source>
</evidence>
<dbReference type="Gene3D" id="3.40.50.1820">
    <property type="entry name" value="alpha/beta hydrolase"/>
    <property type="match status" value="1"/>
</dbReference>
<evidence type="ECO:0008006" key="3">
    <source>
        <dbReference type="Google" id="ProtNLM"/>
    </source>
</evidence>
<accession>A0ABR0TKA2</accession>
<evidence type="ECO:0000313" key="1">
    <source>
        <dbReference type="EMBL" id="KAK6004853.1"/>
    </source>
</evidence>
<gene>
    <name evidence="1" type="ORF">QM012_007632</name>
</gene>
<sequence>MSSEIKNLESLRTLDVKRKVTPTSSGSTVLASCTILQIAQFAVFSNPVIRLSLNCRTKSPYSFLKCVQLFSTPSASSRPLLTLPPKKLPGYGLSTLEAKAGVAAVGAALLEASHKLFPNRPIILAGHDRGARVCHRLAVSNAHPPQGGSANLHSYKLLGTVLLDIVPTLVQWQSFANPMASVAYFHWPLLASPVAADMIEAYGAAKWTHLALDRICGDNAEGRKAMQSDDAWEVYETLLSKREAIEGSCADYASGCFVEPPLQEADQREGRKIQSPALVMWSKARLGKMHGGDLGSIWRDWVQDASLLTAEGVGDDVGHYLPEEASTVIGAAIKDFVDKVTK</sequence>
<reference evidence="1 2" key="1">
    <citation type="submission" date="2023-11" db="EMBL/GenBank/DDBJ databases">
        <title>Draft genome sequence and annotation of the polyextremotolerant black yeast-like fungus Aureobasidium pullulans NRRL 62042.</title>
        <authorList>
            <person name="Dielentheis-Frenken M.R.E."/>
            <person name="Wibberg D."/>
            <person name="Blank L.M."/>
            <person name="Tiso T."/>
        </authorList>
    </citation>
    <scope>NUCLEOTIDE SEQUENCE [LARGE SCALE GENOMIC DNA]</scope>
    <source>
        <strain evidence="1 2">NRRL 62042</strain>
    </source>
</reference>
<name>A0ABR0TKA2_AURPU</name>
<dbReference type="SUPFAM" id="SSF53474">
    <property type="entry name" value="alpha/beta-Hydrolases"/>
    <property type="match status" value="1"/>
</dbReference>
<keyword evidence="2" id="KW-1185">Reference proteome</keyword>
<protein>
    <recommendedName>
        <fullName evidence="3">Alpha/beta hydrolase</fullName>
    </recommendedName>
</protein>
<proteinExistence type="predicted"/>
<dbReference type="EMBL" id="JASGXD010000006">
    <property type="protein sequence ID" value="KAK6004853.1"/>
    <property type="molecule type" value="Genomic_DNA"/>
</dbReference>
<organism evidence="1 2">
    <name type="scientific">Aureobasidium pullulans</name>
    <name type="common">Black yeast</name>
    <name type="synonym">Pullularia pullulans</name>
    <dbReference type="NCBI Taxonomy" id="5580"/>
    <lineage>
        <taxon>Eukaryota</taxon>
        <taxon>Fungi</taxon>
        <taxon>Dikarya</taxon>
        <taxon>Ascomycota</taxon>
        <taxon>Pezizomycotina</taxon>
        <taxon>Dothideomycetes</taxon>
        <taxon>Dothideomycetidae</taxon>
        <taxon>Dothideales</taxon>
        <taxon>Saccotheciaceae</taxon>
        <taxon>Aureobasidium</taxon>
    </lineage>
</organism>
<dbReference type="Proteomes" id="UP001341245">
    <property type="component" value="Unassembled WGS sequence"/>
</dbReference>
<comment type="caution">
    <text evidence="1">The sequence shown here is derived from an EMBL/GenBank/DDBJ whole genome shotgun (WGS) entry which is preliminary data.</text>
</comment>
<dbReference type="PROSITE" id="PS51257">
    <property type="entry name" value="PROKAR_LIPOPROTEIN"/>
    <property type="match status" value="1"/>
</dbReference>